<organism evidence="3 4">
    <name type="scientific">Carpediemonas membranifera</name>
    <dbReference type="NCBI Taxonomy" id="201153"/>
    <lineage>
        <taxon>Eukaryota</taxon>
        <taxon>Metamonada</taxon>
        <taxon>Carpediemonas-like organisms</taxon>
        <taxon>Carpediemonas</taxon>
    </lineage>
</organism>
<protein>
    <submittedName>
        <fullName evidence="3">CRAL/TRIO N-terminal domain</fullName>
    </submittedName>
</protein>
<dbReference type="OrthoDB" id="1434354at2759"/>
<dbReference type="InterPro" id="IPR036865">
    <property type="entry name" value="CRAL-TRIO_dom_sf"/>
</dbReference>
<dbReference type="InterPro" id="IPR036273">
    <property type="entry name" value="CRAL/TRIO_N_dom_sf"/>
</dbReference>
<evidence type="ECO:0000313" key="3">
    <source>
        <dbReference type="EMBL" id="KAG9395934.1"/>
    </source>
</evidence>
<sequence>MLTEEKQRLLESLEKSLNRTDSGNFSHISPAEQEKLASLTIKLRDELSSLLPSYYADEPDYFLLRYLRANKLKLKKTINHLRRAATMRKDYAMDDLTIDKIASCLRQLAFLPLGVNQYGSPTFVCRLKDVQYKELGMYFSTISWLYLLEITQRMHPTCLAPVTLILDCKDAHLRQFMPKPALLMAIRTEFRNHAVTKTMFPRWGRGPVIVCNPSRSLKYVIKAVIPLEPGQYDEIDGKRSYDVFRLLFTSDEIPTTYGGSKVLDIDRFIAERKRVECPDRPLTGVHRIAKSALKHYPKKERMRLQEPEQPHPTPGLRAPPADSFEIGSPATPDVPEWVDKQTREEGEESVPPIETVVDVVSPTA</sequence>
<keyword evidence="4" id="KW-1185">Reference proteome</keyword>
<dbReference type="SMART" id="SM01100">
    <property type="entry name" value="CRAL_TRIO_N"/>
    <property type="match status" value="1"/>
</dbReference>
<dbReference type="Gene3D" id="3.40.525.10">
    <property type="entry name" value="CRAL-TRIO lipid binding domain"/>
    <property type="match status" value="1"/>
</dbReference>
<gene>
    <name evidence="3" type="ORF">J8273_2283</name>
</gene>
<comment type="caution">
    <text evidence="3">The sequence shown here is derived from an EMBL/GenBank/DDBJ whole genome shotgun (WGS) entry which is preliminary data.</text>
</comment>
<dbReference type="Pfam" id="PF03765">
    <property type="entry name" value="CRAL_TRIO_N"/>
    <property type="match status" value="1"/>
</dbReference>
<evidence type="ECO:0000259" key="2">
    <source>
        <dbReference type="SMART" id="SM01100"/>
    </source>
</evidence>
<proteinExistence type="predicted"/>
<name>A0A8J6E161_9EUKA</name>
<dbReference type="InterPro" id="IPR011074">
    <property type="entry name" value="CRAL/TRIO_N_dom"/>
</dbReference>
<accession>A0A8J6E161</accession>
<feature type="region of interest" description="Disordered" evidence="1">
    <location>
        <begin position="297"/>
        <end position="364"/>
    </location>
</feature>
<feature type="domain" description="CRAL/TRIO N-terminal" evidence="2">
    <location>
        <begin position="59"/>
        <end position="84"/>
    </location>
</feature>
<reference evidence="3" key="1">
    <citation type="submission" date="2021-05" db="EMBL/GenBank/DDBJ databases">
        <title>A free-living protist that lacks canonical eukaryotic 1 DNA replication and segregation systems.</title>
        <authorList>
            <person name="Salas-Leiva D.E."/>
            <person name="Tromer E.C."/>
            <person name="Curtis B.A."/>
            <person name="Jerlstrom-Hultqvist J."/>
            <person name="Kolisko M."/>
            <person name="Yi Z."/>
            <person name="Salas-Leiva J.S."/>
            <person name="Gallot-Lavallee L."/>
            <person name="Kops G.J.P.L."/>
            <person name="Archibald J.M."/>
            <person name="Simpson A.G.B."/>
            <person name="Roger A.J."/>
        </authorList>
    </citation>
    <scope>NUCLEOTIDE SEQUENCE</scope>
    <source>
        <strain evidence="3">BICM</strain>
    </source>
</reference>
<dbReference type="EMBL" id="JAHDYR010000007">
    <property type="protein sequence ID" value="KAG9395934.1"/>
    <property type="molecule type" value="Genomic_DNA"/>
</dbReference>
<dbReference type="Proteomes" id="UP000717585">
    <property type="component" value="Unassembled WGS sequence"/>
</dbReference>
<evidence type="ECO:0000313" key="4">
    <source>
        <dbReference type="Proteomes" id="UP000717585"/>
    </source>
</evidence>
<evidence type="ECO:0000256" key="1">
    <source>
        <dbReference type="SAM" id="MobiDB-lite"/>
    </source>
</evidence>
<dbReference type="AlphaFoldDB" id="A0A8J6E161"/>
<dbReference type="SUPFAM" id="SSF46938">
    <property type="entry name" value="CRAL/TRIO N-terminal domain"/>
    <property type="match status" value="1"/>
</dbReference>
<dbReference type="SUPFAM" id="SSF52087">
    <property type="entry name" value="CRAL/TRIO domain"/>
    <property type="match status" value="1"/>
</dbReference>